<dbReference type="EMBL" id="JACOON010000003">
    <property type="protein sequence ID" value="MBC5648003.1"/>
    <property type="molecule type" value="Genomic_DNA"/>
</dbReference>
<feature type="transmembrane region" description="Helical" evidence="6">
    <location>
        <begin position="218"/>
        <end position="237"/>
    </location>
</feature>
<dbReference type="InterPro" id="IPR001851">
    <property type="entry name" value="ABC_transp_permease"/>
</dbReference>
<comment type="subcellular location">
    <subcellularLocation>
        <location evidence="1">Cell membrane</location>
        <topology evidence="1">Multi-pass membrane protein</topology>
    </subcellularLocation>
</comment>
<reference evidence="7 8" key="1">
    <citation type="submission" date="2020-08" db="EMBL/GenBank/DDBJ databases">
        <title>Genome public.</title>
        <authorList>
            <person name="Liu C."/>
            <person name="Sun Q."/>
        </authorList>
    </citation>
    <scope>NUCLEOTIDE SEQUENCE [LARGE SCALE GENOMIC DNA]</scope>
    <source>
        <strain evidence="7 8">NSJ-35</strain>
    </source>
</reference>
<keyword evidence="5 6" id="KW-0472">Membrane</keyword>
<keyword evidence="2" id="KW-1003">Cell membrane</keyword>
<feature type="transmembrane region" description="Helical" evidence="6">
    <location>
        <begin position="125"/>
        <end position="145"/>
    </location>
</feature>
<dbReference type="RefSeq" id="WP_186857527.1">
    <property type="nucleotide sequence ID" value="NZ_JACOON010000003.1"/>
</dbReference>
<feature type="transmembrane region" description="Helical" evidence="6">
    <location>
        <begin position="272"/>
        <end position="294"/>
    </location>
</feature>
<evidence type="ECO:0000256" key="3">
    <source>
        <dbReference type="ARBA" id="ARBA00022692"/>
    </source>
</evidence>
<evidence type="ECO:0000256" key="6">
    <source>
        <dbReference type="SAM" id="Phobius"/>
    </source>
</evidence>
<proteinExistence type="predicted"/>
<feature type="transmembrane region" description="Helical" evidence="6">
    <location>
        <begin position="300"/>
        <end position="315"/>
    </location>
</feature>
<sequence length="320" mass="33010">MKSKISNTARTFHWRQNVVYIAFVVVVVVFSILLTDSGFLKISNILNIVRQTSIISIIAIAMTFVICAGELDLSVGALVGLTSLTCAMALSSGYGILGALGAGLGTGALFGLANGLLVSRLSIPSFIVTIGTSSVANGVAMWITGSAPVPIDHEAYLFAFGTGDIGGAVPVLLVWLVVAAVIGNFVLKRTRYGRRVLATGANPVAARFTGINVKNIKLSVMLLMGVVTGLGGMLYAGRMYTGRYTLGDGAELDAIAAVILGGAALSGGKGSIIGTIVGAFLIGMVNNGLIIMGLNVSQQLIIRGLIVILAVAFGYKNSKQ</sequence>
<gene>
    <name evidence="7" type="ORF">H8S18_06610</name>
</gene>
<dbReference type="Proteomes" id="UP000606889">
    <property type="component" value="Unassembled WGS sequence"/>
</dbReference>
<protein>
    <submittedName>
        <fullName evidence="7">ABC transporter permease</fullName>
    </submittedName>
</protein>
<organism evidence="7 8">
    <name type="scientific">Christensenella tenuis</name>
    <dbReference type="NCBI Taxonomy" id="2763033"/>
    <lineage>
        <taxon>Bacteria</taxon>
        <taxon>Bacillati</taxon>
        <taxon>Bacillota</taxon>
        <taxon>Clostridia</taxon>
        <taxon>Christensenellales</taxon>
        <taxon>Christensenellaceae</taxon>
        <taxon>Christensenella</taxon>
    </lineage>
</organism>
<evidence type="ECO:0000256" key="1">
    <source>
        <dbReference type="ARBA" id="ARBA00004651"/>
    </source>
</evidence>
<dbReference type="Pfam" id="PF02653">
    <property type="entry name" value="BPD_transp_2"/>
    <property type="match status" value="1"/>
</dbReference>
<name>A0ABR7EDZ1_9FIRM</name>
<dbReference type="CDD" id="cd06579">
    <property type="entry name" value="TM_PBP1_transp_AraH_like"/>
    <property type="match status" value="1"/>
</dbReference>
<evidence type="ECO:0000256" key="2">
    <source>
        <dbReference type="ARBA" id="ARBA00022475"/>
    </source>
</evidence>
<evidence type="ECO:0000256" key="5">
    <source>
        <dbReference type="ARBA" id="ARBA00023136"/>
    </source>
</evidence>
<evidence type="ECO:0000313" key="7">
    <source>
        <dbReference type="EMBL" id="MBC5648003.1"/>
    </source>
</evidence>
<feature type="transmembrane region" description="Helical" evidence="6">
    <location>
        <begin position="91"/>
        <end position="113"/>
    </location>
</feature>
<evidence type="ECO:0000313" key="8">
    <source>
        <dbReference type="Proteomes" id="UP000606889"/>
    </source>
</evidence>
<accession>A0ABR7EDZ1</accession>
<keyword evidence="4 6" id="KW-1133">Transmembrane helix</keyword>
<comment type="caution">
    <text evidence="7">The sequence shown here is derived from an EMBL/GenBank/DDBJ whole genome shotgun (WGS) entry which is preliminary data.</text>
</comment>
<evidence type="ECO:0000256" key="4">
    <source>
        <dbReference type="ARBA" id="ARBA00022989"/>
    </source>
</evidence>
<dbReference type="PANTHER" id="PTHR32196">
    <property type="entry name" value="ABC TRANSPORTER PERMEASE PROTEIN YPHD-RELATED-RELATED"/>
    <property type="match status" value="1"/>
</dbReference>
<keyword evidence="3 6" id="KW-0812">Transmembrane</keyword>
<feature type="transmembrane region" description="Helical" evidence="6">
    <location>
        <begin position="165"/>
        <end position="187"/>
    </location>
</feature>
<keyword evidence="8" id="KW-1185">Reference proteome</keyword>
<feature type="transmembrane region" description="Helical" evidence="6">
    <location>
        <begin position="52"/>
        <end position="71"/>
    </location>
</feature>
<feature type="transmembrane region" description="Helical" evidence="6">
    <location>
        <begin position="20"/>
        <end position="40"/>
    </location>
</feature>